<proteinExistence type="predicted"/>
<dbReference type="AlphaFoldDB" id="A0A2B4SCV8"/>
<organism evidence="2 3">
    <name type="scientific">Stylophora pistillata</name>
    <name type="common">Smooth cauliflower coral</name>
    <dbReference type="NCBI Taxonomy" id="50429"/>
    <lineage>
        <taxon>Eukaryota</taxon>
        <taxon>Metazoa</taxon>
        <taxon>Cnidaria</taxon>
        <taxon>Anthozoa</taxon>
        <taxon>Hexacorallia</taxon>
        <taxon>Scleractinia</taxon>
        <taxon>Astrocoeniina</taxon>
        <taxon>Pocilloporidae</taxon>
        <taxon>Stylophora</taxon>
    </lineage>
</organism>
<name>A0A2B4SCV8_STYPI</name>
<evidence type="ECO:0000313" key="2">
    <source>
        <dbReference type="EMBL" id="PFX26397.1"/>
    </source>
</evidence>
<keyword evidence="3" id="KW-1185">Reference proteome</keyword>
<accession>A0A2B4SCV8</accession>
<comment type="caution">
    <text evidence="2">The sequence shown here is derived from an EMBL/GenBank/DDBJ whole genome shotgun (WGS) entry which is preliminary data.</text>
</comment>
<reference evidence="3" key="1">
    <citation type="journal article" date="2017" name="bioRxiv">
        <title>Comparative analysis of the genomes of Stylophora pistillata and Acropora digitifera provides evidence for extensive differences between species of corals.</title>
        <authorList>
            <person name="Voolstra C.R."/>
            <person name="Li Y."/>
            <person name="Liew Y.J."/>
            <person name="Baumgarten S."/>
            <person name="Zoccola D."/>
            <person name="Flot J.-F."/>
            <person name="Tambutte S."/>
            <person name="Allemand D."/>
            <person name="Aranda M."/>
        </authorList>
    </citation>
    <scope>NUCLEOTIDE SEQUENCE [LARGE SCALE GENOMIC DNA]</scope>
</reference>
<dbReference type="Proteomes" id="UP000225706">
    <property type="component" value="Unassembled WGS sequence"/>
</dbReference>
<dbReference type="PANTHER" id="PTHR46670:SF3">
    <property type="entry name" value="ENDONUCLEASE_EXONUCLEASE_PHOSPHATASE DOMAIN-CONTAINING PROTEIN"/>
    <property type="match status" value="1"/>
</dbReference>
<dbReference type="PANTHER" id="PTHR46670">
    <property type="entry name" value="ENDO/EXONUCLEASE/PHOSPHATASE DOMAIN-CONTAINING PROTEIN"/>
    <property type="match status" value="1"/>
</dbReference>
<evidence type="ECO:0000256" key="1">
    <source>
        <dbReference type="SAM" id="MobiDB-lite"/>
    </source>
</evidence>
<sequence>MTVVSRRLKDFDFKSFDDMINSSGLLEENTSLQSLITRYDVVLPENIDKLAPIKSLTEVDRPNVPWYNEDIAFHKRIRRRLERKWRSTRLDHDKTNYLRQCLVELVGSMYSVLQQVFQQLPCTLDILIRATANRHGLEQVKDHNNGSEEDYEVNDPRKGEVSEDYANKMPWRMDDTVDYQDDNDAKSGPDSIVDDAGDRI</sequence>
<feature type="region of interest" description="Disordered" evidence="1">
    <location>
        <begin position="139"/>
        <end position="200"/>
    </location>
</feature>
<dbReference type="OrthoDB" id="5989487at2759"/>
<evidence type="ECO:0000313" key="3">
    <source>
        <dbReference type="Proteomes" id="UP000225706"/>
    </source>
</evidence>
<protein>
    <submittedName>
        <fullName evidence="2">Uncharacterized protein</fullName>
    </submittedName>
</protein>
<gene>
    <name evidence="2" type="ORF">AWC38_SpisGene8945</name>
</gene>
<dbReference type="EMBL" id="LSMT01000127">
    <property type="protein sequence ID" value="PFX26397.1"/>
    <property type="molecule type" value="Genomic_DNA"/>
</dbReference>